<comment type="subcellular location">
    <subcellularLocation>
        <location evidence="1">Membrane</location>
        <topology evidence="1">Single-pass type I membrane protein</topology>
    </subcellularLocation>
    <subcellularLocation>
        <location evidence="2">Secreted</location>
    </subcellularLocation>
</comment>
<evidence type="ECO:0000259" key="10">
    <source>
        <dbReference type="SMART" id="SM00187"/>
    </source>
</evidence>
<evidence type="ECO:0000256" key="3">
    <source>
        <dbReference type="ARBA" id="ARBA00007449"/>
    </source>
</evidence>
<evidence type="ECO:0000256" key="7">
    <source>
        <dbReference type="ARBA" id="ARBA00023136"/>
    </source>
</evidence>
<name>A0A5P8VQK8_9NOSO</name>
<dbReference type="Gene3D" id="2.150.10.10">
    <property type="entry name" value="Serralysin-like metalloprotease, C-terminal"/>
    <property type="match status" value="1"/>
</dbReference>
<protein>
    <recommendedName>
        <fullName evidence="10">Integrin beta subunit VWA domain-containing protein</fullName>
    </recommendedName>
</protein>
<gene>
    <name evidence="11" type="ORF">GXM_00097</name>
</gene>
<dbReference type="GO" id="GO:0005576">
    <property type="term" value="C:extracellular region"/>
    <property type="evidence" value="ECO:0007669"/>
    <property type="project" value="UniProtKB-SubCell"/>
</dbReference>
<keyword evidence="6" id="KW-0401">Integrin</keyword>
<keyword evidence="7" id="KW-0472">Membrane</keyword>
<dbReference type="EMBL" id="CP045226">
    <property type="protein sequence ID" value="QFS42624.1"/>
    <property type="molecule type" value="Genomic_DNA"/>
</dbReference>
<sequence length="461" mass="47100">MAPVSDIVFVQDLTGSFGDDLPNQQVLLPAVVNRLSNPILATIFGADLKLGLASFKDKPISPLGGLGDYVYRPELALTNNITAVKAIINGFSASGGGDFPESQLDALLYAALDSGGSLSYRVGSFRVVILSTDASYHVAGDRAAVSPSTTIPNNGDSVINPVEDYATISQVKTALEANNIIPIFLATSDVVNNYKELVTQLGRGGVLPLGSRSENVADAIKEAVARARNVVSDNLGTSGVDFINGASFSSTTGDKVVFVGDGDDNVSLAGVTGNHFIDGGAGSDVLFGGSGADTADGGSNNDNLVGGNGNDILFGSSGDDILTGNDGNDYLQGDSGNDVLTGGAGSDTFAFTTGSRFVISELGSDTIQDFTPGADKIQLSKTTFTALSNFVFPTALNVADFATVTTDASAELSGAEIVYNSANGSLFYNPNGLAGGFAEGGRFAQLTSNPTLTAASFEVVV</sequence>
<dbReference type="PRINTS" id="PR00313">
    <property type="entry name" value="CABNDNGRPT"/>
</dbReference>
<keyword evidence="4" id="KW-0964">Secreted</keyword>
<dbReference type="GO" id="GO:0007229">
    <property type="term" value="P:integrin-mediated signaling pathway"/>
    <property type="evidence" value="ECO:0007669"/>
    <property type="project" value="UniProtKB-KW"/>
</dbReference>
<dbReference type="SMART" id="SM00187">
    <property type="entry name" value="INB"/>
    <property type="match status" value="1"/>
</dbReference>
<organism evidence="11 12">
    <name type="scientific">Nostoc sphaeroides CCNUC1</name>
    <dbReference type="NCBI Taxonomy" id="2653204"/>
    <lineage>
        <taxon>Bacteria</taxon>
        <taxon>Bacillati</taxon>
        <taxon>Cyanobacteriota</taxon>
        <taxon>Cyanophyceae</taxon>
        <taxon>Nostocales</taxon>
        <taxon>Nostocaceae</taxon>
        <taxon>Nostoc</taxon>
    </lineage>
</organism>
<dbReference type="KEGG" id="nsh:GXM_00097"/>
<dbReference type="GO" id="GO:0016020">
    <property type="term" value="C:membrane"/>
    <property type="evidence" value="ECO:0007669"/>
    <property type="project" value="UniProtKB-SubCell"/>
</dbReference>
<dbReference type="Pfam" id="PF00353">
    <property type="entry name" value="HemolysinCabind"/>
    <property type="match status" value="2"/>
</dbReference>
<keyword evidence="8" id="KW-1015">Disulfide bond</keyword>
<keyword evidence="12" id="KW-1185">Reference proteome</keyword>
<accession>A0A5P8VQK8</accession>
<dbReference type="PANTHER" id="PTHR38340:SF1">
    <property type="entry name" value="S-LAYER PROTEIN"/>
    <property type="match status" value="1"/>
</dbReference>
<comment type="similarity">
    <text evidence="3">Belongs to the integrin beta chain family.</text>
</comment>
<dbReference type="Pfam" id="PF00362">
    <property type="entry name" value="Integrin_beta"/>
    <property type="match status" value="1"/>
</dbReference>
<evidence type="ECO:0000256" key="2">
    <source>
        <dbReference type="ARBA" id="ARBA00004613"/>
    </source>
</evidence>
<dbReference type="GO" id="GO:0005509">
    <property type="term" value="F:calcium ion binding"/>
    <property type="evidence" value="ECO:0007669"/>
    <property type="project" value="InterPro"/>
</dbReference>
<keyword evidence="9" id="KW-0325">Glycoprotein</keyword>
<evidence type="ECO:0000313" key="12">
    <source>
        <dbReference type="Proteomes" id="UP000326678"/>
    </source>
</evidence>
<dbReference type="SUPFAM" id="SSF51120">
    <property type="entry name" value="beta-Roll"/>
    <property type="match status" value="1"/>
</dbReference>
<evidence type="ECO:0000256" key="9">
    <source>
        <dbReference type="ARBA" id="ARBA00023180"/>
    </source>
</evidence>
<dbReference type="InterPro" id="IPR015812">
    <property type="entry name" value="Integrin_bsu"/>
</dbReference>
<dbReference type="AlphaFoldDB" id="A0A5P8VQK8"/>
<dbReference type="SUPFAM" id="SSF53300">
    <property type="entry name" value="vWA-like"/>
    <property type="match status" value="1"/>
</dbReference>
<dbReference type="InterPro" id="IPR002369">
    <property type="entry name" value="Integrin_bsu_VWA"/>
</dbReference>
<evidence type="ECO:0000256" key="6">
    <source>
        <dbReference type="ARBA" id="ARBA00023037"/>
    </source>
</evidence>
<dbReference type="Gene3D" id="3.40.50.410">
    <property type="entry name" value="von Willebrand factor, type A domain"/>
    <property type="match status" value="1"/>
</dbReference>
<evidence type="ECO:0000256" key="5">
    <source>
        <dbReference type="ARBA" id="ARBA00022692"/>
    </source>
</evidence>
<dbReference type="PANTHER" id="PTHR38340">
    <property type="entry name" value="S-LAYER PROTEIN"/>
    <property type="match status" value="1"/>
</dbReference>
<keyword evidence="5" id="KW-0812">Transmembrane</keyword>
<evidence type="ECO:0000256" key="8">
    <source>
        <dbReference type="ARBA" id="ARBA00023157"/>
    </source>
</evidence>
<evidence type="ECO:0000313" key="11">
    <source>
        <dbReference type="EMBL" id="QFS42624.1"/>
    </source>
</evidence>
<dbReference type="PROSITE" id="PS00330">
    <property type="entry name" value="HEMOLYSIN_CALCIUM"/>
    <property type="match status" value="1"/>
</dbReference>
<evidence type="ECO:0000256" key="4">
    <source>
        <dbReference type="ARBA" id="ARBA00022525"/>
    </source>
</evidence>
<dbReference type="RefSeq" id="WP_152587932.1">
    <property type="nucleotide sequence ID" value="NZ_CP045226.1"/>
</dbReference>
<dbReference type="InterPro" id="IPR018511">
    <property type="entry name" value="Hemolysin-typ_Ca-bd_CS"/>
</dbReference>
<dbReference type="InterPro" id="IPR011049">
    <property type="entry name" value="Serralysin-like_metalloprot_C"/>
</dbReference>
<dbReference type="InterPro" id="IPR001343">
    <property type="entry name" value="Hemolysn_Ca-bd"/>
</dbReference>
<feature type="domain" description="Integrin beta subunit VWA" evidence="10">
    <location>
        <begin position="8"/>
        <end position="289"/>
    </location>
</feature>
<dbReference type="Proteomes" id="UP000326678">
    <property type="component" value="Chromosome Gxm1"/>
</dbReference>
<dbReference type="InterPro" id="IPR050557">
    <property type="entry name" value="RTX_toxin/Mannuronan_C5-epim"/>
</dbReference>
<evidence type="ECO:0000256" key="1">
    <source>
        <dbReference type="ARBA" id="ARBA00004479"/>
    </source>
</evidence>
<dbReference type="PRINTS" id="PR01186">
    <property type="entry name" value="INTEGRINB"/>
</dbReference>
<dbReference type="InterPro" id="IPR036465">
    <property type="entry name" value="vWFA_dom_sf"/>
</dbReference>
<proteinExistence type="inferred from homology"/>
<reference evidence="11 12" key="1">
    <citation type="submission" date="2019-10" db="EMBL/GenBank/DDBJ databases">
        <title>Genomic and transcriptomic insights into the perfect genentic adaptation of a filamentous nitrogen-fixing cyanobacterium to rice fields.</title>
        <authorList>
            <person name="Chen Z."/>
        </authorList>
    </citation>
    <scope>NUCLEOTIDE SEQUENCE [LARGE SCALE GENOMIC DNA]</scope>
    <source>
        <strain evidence="11">CCNUC1</strain>
    </source>
</reference>